<gene>
    <name evidence="6" type="ORF">LK03_14555</name>
</gene>
<evidence type="ECO:0000256" key="3">
    <source>
        <dbReference type="ARBA" id="ARBA00038157"/>
    </source>
</evidence>
<name>A0A089WPC6_9PSED</name>
<evidence type="ECO:0000313" key="6">
    <source>
        <dbReference type="EMBL" id="AIR90436.1"/>
    </source>
</evidence>
<keyword evidence="2" id="KW-0560">Oxidoreductase</keyword>
<evidence type="ECO:0000256" key="2">
    <source>
        <dbReference type="ARBA" id="ARBA00023002"/>
    </source>
</evidence>
<protein>
    <recommendedName>
        <fullName evidence="4">Protein tas</fullName>
    </recommendedName>
</protein>
<accession>A0A089WPC6</accession>
<dbReference type="SUPFAM" id="SSF51430">
    <property type="entry name" value="NAD(P)-linked oxidoreductase"/>
    <property type="match status" value="1"/>
</dbReference>
<dbReference type="FunFam" id="3.20.20.100:FF:000005">
    <property type="entry name" value="NADP(H)-dependent aldo-keto reductase"/>
    <property type="match status" value="1"/>
</dbReference>
<dbReference type="InterPro" id="IPR036812">
    <property type="entry name" value="NAD(P)_OxRdtase_dom_sf"/>
</dbReference>
<dbReference type="GO" id="GO:0016491">
    <property type="term" value="F:oxidoreductase activity"/>
    <property type="evidence" value="ECO:0007669"/>
    <property type="project" value="UniProtKB-KW"/>
</dbReference>
<keyword evidence="7" id="KW-1185">Reference proteome</keyword>
<dbReference type="InterPro" id="IPR023210">
    <property type="entry name" value="NADP_OxRdtase_dom"/>
</dbReference>
<dbReference type="PANTHER" id="PTHR43364:SF4">
    <property type="entry name" value="NAD(P)-LINKED OXIDOREDUCTASE SUPERFAMILY PROTEIN"/>
    <property type="match status" value="1"/>
</dbReference>
<dbReference type="NCBIfam" id="NF007912">
    <property type="entry name" value="PRK10625.1"/>
    <property type="match status" value="1"/>
</dbReference>
<dbReference type="PANTHER" id="PTHR43364">
    <property type="entry name" value="NADH-SPECIFIC METHYLGLYOXAL REDUCTASE-RELATED"/>
    <property type="match status" value="1"/>
</dbReference>
<evidence type="ECO:0000256" key="4">
    <source>
        <dbReference type="ARBA" id="ARBA00070119"/>
    </source>
</evidence>
<dbReference type="RefSeq" id="WP_038413030.1">
    <property type="nucleotide sequence ID" value="NZ_CP009455.1"/>
</dbReference>
<proteinExistence type="inferred from homology"/>
<evidence type="ECO:0000256" key="1">
    <source>
        <dbReference type="ARBA" id="ARBA00022857"/>
    </source>
</evidence>
<dbReference type="EMBL" id="CP009455">
    <property type="protein sequence ID" value="AIR90436.1"/>
    <property type="molecule type" value="Genomic_DNA"/>
</dbReference>
<dbReference type="eggNOG" id="COG0667">
    <property type="taxonomic scope" value="Bacteria"/>
</dbReference>
<keyword evidence="1" id="KW-0521">NADP</keyword>
<reference evidence="6 7" key="1">
    <citation type="submission" date="2014-09" db="EMBL/GenBank/DDBJ databases">
        <authorList>
            <person name="Chan K.-G."/>
        </authorList>
    </citation>
    <scope>NUCLEOTIDE SEQUENCE [LARGE SCALE GENOMIC DNA]</scope>
    <source>
        <strain evidence="6 7">ND07</strain>
    </source>
</reference>
<comment type="similarity">
    <text evidence="3">Belongs to the aldo/keto reductase family. Aldo/keto reductase 2 subfamily.</text>
</comment>
<dbReference type="OrthoDB" id="9772407at2"/>
<evidence type="ECO:0000259" key="5">
    <source>
        <dbReference type="Pfam" id="PF00248"/>
    </source>
</evidence>
<dbReference type="STRING" id="157783.LK03_14555"/>
<sequence>MRYRPLGHTDLNVSLLSLGTMTWGHQNSEQDAHQQLDAAVAAGVNFIDTAEMYPTPTRAETWTTTERYLGTWLAARGRRDQLLLASKIAGPAREPGSQTHIRDGLSHHDRKNIIAALDGSLRRLQTDYLDLYQLHWPDRASNFFGARDYPYIDDHPQTATIDETLAVLDEQVKAGKIRHIGVSNETPWGVAQFLRHSQERGLPRIASIQNPYSLLNRTYENGLSEFTHREGVSLLAYSPLAFGSLTGKYLNGAQPEGARLTSVYRTFNRYGSEQAQQAIADYVDIANAHGLTPAQLALAFVIRQPFVASAITGQTRLAQLQENLSALEVELSDEVLEALAAVHRRLPNPSP</sequence>
<dbReference type="CDD" id="cd19094">
    <property type="entry name" value="AKR_Tas-like"/>
    <property type="match status" value="1"/>
</dbReference>
<dbReference type="AlphaFoldDB" id="A0A089WPC6"/>
<evidence type="ECO:0000313" key="7">
    <source>
        <dbReference type="Proteomes" id="UP000029493"/>
    </source>
</evidence>
<dbReference type="Proteomes" id="UP000029493">
    <property type="component" value="Chromosome"/>
</dbReference>
<feature type="domain" description="NADP-dependent oxidoreductase" evidence="5">
    <location>
        <begin position="16"/>
        <end position="342"/>
    </location>
</feature>
<organism evidence="6 7">
    <name type="scientific">Pseudomonas cremoricolorata</name>
    <dbReference type="NCBI Taxonomy" id="157783"/>
    <lineage>
        <taxon>Bacteria</taxon>
        <taxon>Pseudomonadati</taxon>
        <taxon>Pseudomonadota</taxon>
        <taxon>Gammaproteobacteria</taxon>
        <taxon>Pseudomonadales</taxon>
        <taxon>Pseudomonadaceae</taxon>
        <taxon>Pseudomonas</taxon>
    </lineage>
</organism>
<dbReference type="Pfam" id="PF00248">
    <property type="entry name" value="Aldo_ket_red"/>
    <property type="match status" value="1"/>
</dbReference>
<dbReference type="InterPro" id="IPR050523">
    <property type="entry name" value="AKR_Detox_Biosynth"/>
</dbReference>
<dbReference type="Gene3D" id="3.20.20.100">
    <property type="entry name" value="NADP-dependent oxidoreductase domain"/>
    <property type="match status" value="1"/>
</dbReference>
<dbReference type="KEGG" id="psw:LK03_14555"/>